<evidence type="ECO:0000256" key="1">
    <source>
        <dbReference type="PROSITE-ProRule" id="PRU01076"/>
    </source>
</evidence>
<reference evidence="3 4" key="1">
    <citation type="submission" date="2019-12" db="EMBL/GenBank/DDBJ databases">
        <authorList>
            <person name="Lee S.D."/>
        </authorList>
    </citation>
    <scope>NUCLEOTIDE SEQUENCE [LARGE SCALE GENOMIC DNA]</scope>
    <source>
        <strain evidence="3 4">GH3-10</strain>
    </source>
</reference>
<protein>
    <submittedName>
        <fullName evidence="3">Division/cell wall cluster transcriptional repressor MraZ</fullName>
    </submittedName>
</protein>
<evidence type="ECO:0000259" key="2">
    <source>
        <dbReference type="PROSITE" id="PS51740"/>
    </source>
</evidence>
<dbReference type="Proteomes" id="UP000461409">
    <property type="component" value="Unassembled WGS sequence"/>
</dbReference>
<dbReference type="InterPro" id="IPR038619">
    <property type="entry name" value="MraZ_sf"/>
</dbReference>
<dbReference type="AlphaFoldDB" id="A0A844XC87"/>
<reference evidence="3 4" key="2">
    <citation type="submission" date="2020-02" db="EMBL/GenBank/DDBJ databases">
        <title>Erythrobacter dongmakensis sp. nov., isolated from a tidal mudflat.</title>
        <authorList>
            <person name="Kim I.S."/>
        </authorList>
    </citation>
    <scope>NUCLEOTIDE SEQUENCE [LARGE SCALE GENOMIC DNA]</scope>
    <source>
        <strain evidence="3 4">GH3-10</strain>
    </source>
</reference>
<dbReference type="InterPro" id="IPR007159">
    <property type="entry name" value="SpoVT-AbrB_dom"/>
</dbReference>
<evidence type="ECO:0000313" key="4">
    <source>
        <dbReference type="Proteomes" id="UP000461409"/>
    </source>
</evidence>
<dbReference type="CDD" id="cd16321">
    <property type="entry name" value="MraZ_C"/>
    <property type="match status" value="1"/>
</dbReference>
<dbReference type="EMBL" id="WUBR01000001">
    <property type="protein sequence ID" value="MWV27383.1"/>
    <property type="molecule type" value="Genomic_DNA"/>
</dbReference>
<dbReference type="SUPFAM" id="SSF89447">
    <property type="entry name" value="AbrB/MazE/MraZ-like"/>
    <property type="match status" value="1"/>
</dbReference>
<feature type="domain" description="SpoVT-AbrB" evidence="2">
    <location>
        <begin position="93"/>
        <end position="136"/>
    </location>
</feature>
<dbReference type="PROSITE" id="PS51740">
    <property type="entry name" value="SPOVT_ABRB"/>
    <property type="match status" value="1"/>
</dbReference>
<keyword evidence="4" id="KW-1185">Reference proteome</keyword>
<evidence type="ECO:0000313" key="3">
    <source>
        <dbReference type="EMBL" id="MWV27383.1"/>
    </source>
</evidence>
<dbReference type="InterPro" id="IPR037914">
    <property type="entry name" value="SpoVT-AbrB_sf"/>
</dbReference>
<dbReference type="RefSeq" id="WP_160484954.1">
    <property type="nucleotide sequence ID" value="NZ_WUBR01000001.1"/>
</dbReference>
<dbReference type="InterPro" id="IPR035644">
    <property type="entry name" value="MraZ_C"/>
</dbReference>
<dbReference type="Gene3D" id="3.40.1550.20">
    <property type="entry name" value="Transcriptional regulator MraZ domain"/>
    <property type="match status" value="1"/>
</dbReference>
<accession>A0A844XC87</accession>
<organism evidence="3 4">
    <name type="scientific">Aurantiacibacter rhizosphaerae</name>
    <dbReference type="NCBI Taxonomy" id="2691582"/>
    <lineage>
        <taxon>Bacteria</taxon>
        <taxon>Pseudomonadati</taxon>
        <taxon>Pseudomonadota</taxon>
        <taxon>Alphaproteobacteria</taxon>
        <taxon>Sphingomonadales</taxon>
        <taxon>Erythrobacteraceae</taxon>
        <taxon>Aurantiacibacter</taxon>
    </lineage>
</organism>
<proteinExistence type="predicted"/>
<sequence>MAQRPAGYRGQGFSLRGEKDRFVLPPLFRKVFAELGDEGVLCVAKHHTYPCLTAFGPSRTETFEDILDKEEENAVRRDIDFDRDLRSTQMWTFTEVPFDKSGRFILPPRFCKVGGIGENICFLGGGQFLTMWDLDRLGEMGGGWEDQYELCLAEAEDARAKSAAKAKRS</sequence>
<comment type="caution">
    <text evidence="3">The sequence shown here is derived from an EMBL/GenBank/DDBJ whole genome shotgun (WGS) entry which is preliminary data.</text>
</comment>
<gene>
    <name evidence="3" type="ORF">GRF63_05645</name>
</gene>
<dbReference type="GO" id="GO:0003677">
    <property type="term" value="F:DNA binding"/>
    <property type="evidence" value="ECO:0007669"/>
    <property type="project" value="UniProtKB-UniRule"/>
</dbReference>
<name>A0A844XC87_9SPHN</name>
<keyword evidence="1" id="KW-0238">DNA-binding</keyword>